<evidence type="ECO:0000256" key="1">
    <source>
        <dbReference type="ARBA" id="ARBA00000085"/>
    </source>
</evidence>
<dbReference type="GO" id="GO:0000155">
    <property type="term" value="F:phosphorelay sensor kinase activity"/>
    <property type="evidence" value="ECO:0007669"/>
    <property type="project" value="InterPro"/>
</dbReference>
<protein>
    <recommendedName>
        <fullName evidence="4">Stage 0 sporulation protein A homolog</fullName>
        <ecNumber evidence="3">2.7.13.3</ecNumber>
    </recommendedName>
</protein>
<evidence type="ECO:0000256" key="6">
    <source>
        <dbReference type="ARBA" id="ARBA00022553"/>
    </source>
</evidence>
<comment type="subcellular location">
    <subcellularLocation>
        <location evidence="2">Cell membrane</location>
    </subcellularLocation>
</comment>
<name>A0AAE3HGK8_9FIRM</name>
<dbReference type="InterPro" id="IPR011623">
    <property type="entry name" value="7TMR_DISM_rcpt_extracell_dom1"/>
</dbReference>
<feature type="transmembrane region" description="Helical" evidence="15">
    <location>
        <begin position="392"/>
        <end position="413"/>
    </location>
</feature>
<keyword evidence="6 14" id="KW-0597">Phosphoprotein</keyword>
<feature type="transmembrane region" description="Helical" evidence="15">
    <location>
        <begin position="308"/>
        <end position="326"/>
    </location>
</feature>
<feature type="domain" description="Histidine kinase" evidence="16">
    <location>
        <begin position="919"/>
        <end position="1015"/>
    </location>
</feature>
<dbReference type="GO" id="GO:0005524">
    <property type="term" value="F:ATP binding"/>
    <property type="evidence" value="ECO:0007669"/>
    <property type="project" value="UniProtKB-KW"/>
</dbReference>
<dbReference type="PANTHER" id="PTHR43547">
    <property type="entry name" value="TWO-COMPONENT HISTIDINE KINASE"/>
    <property type="match status" value="1"/>
</dbReference>
<dbReference type="Pfam" id="PF00512">
    <property type="entry name" value="HisKA"/>
    <property type="match status" value="1"/>
</dbReference>
<sequence>MIINRLKTNKKFIFSIIVSSAIILMVLIYIVWINFFDQPHEFHADKGIIDLHHWDMHQDTNIYLAGEWEFYPHELLTPEDDFDEYENIKQYVEVPGSWETYLNKDGSVDGSGTYRVKLKLPQDDLYGIKSRTIRTSNRIFMKNREIASAGNPSMDRANYVAEESHRIGFVESENQELILIVHVSSYDYMSGGITKAIEFGRYESILRQDRIVRGIDAMAISIAFVLGLYFFATYFQRGKGKELLYFSLTSIFISLYLSTLNEQLLHSLIGYSQNIRMRIQLVSIMIFTICLLKFMYYSFKECSNRKVINIIIGLVVLSMSLAFFTVEGTSFITISFSQYFVSATTFMAFMKIFFILIKSIIKKVESLEYILIFTSTMFSCWMAMVLRVFFEFYLGNLMLVLVFTILISIALLMGEKLQIDYKNVQSLSNKLLEEDKLKDEFLERVSHELRTPLHVILNATEALIEGKKGTINEKQQESLFFIIQEGKRLTSLVEDLLYASQMEDGEINIRLATINSHKIVEDVLREIHAVIPKNKNIQLINNIPEDFPQLKADHGKFIQVIYNLVNNSIKYTKSGEIAISASIQDEYAIFRVRDTGIGIKEEDLGSIFNKFYRKLDNDIVQSELGLGLGLSVVKQLVEVQGGTVDVESTYGKGSTFLFTIPLQEIQEDIIEVAQLEQSITEQEMAYSMDRATLLIVDDEISNQKVLADILIEAQYNLIFAHNGREAIKILEDHQVDLIILDLMLPDISGDIACQQIRKKYSMVELPIIMLTASGRIKDFKNTFECGANDFLKKPADSVELRSRIKSLLLMKSSVEEGLRKEFEYFYSQISPHFLYNTLNTIIGLSYTDMSKAREALNNLSIYFRGKLDVYQNRSLISLESELELVTAYLEIEHLRYSHRLKILFDIDENIHLMIPPLTIQPLVENSIRHGIAVKKDGGYVKIAVKKNIDVVIITIEDDGVGMSAERKEALLSGHHESLGFKNVKEKIKRIKGASLELESEESKGCVITIRIPVKNTIKFV</sequence>
<reference evidence="18" key="1">
    <citation type="submission" date="2022-07" db="EMBL/GenBank/DDBJ databases">
        <title>Enhanced cultured diversity of the mouse gut microbiota enables custom-made synthetic communities.</title>
        <authorList>
            <person name="Afrizal A."/>
        </authorList>
    </citation>
    <scope>NUCLEOTIDE SEQUENCE</scope>
    <source>
        <strain evidence="18">DSM 28593</strain>
    </source>
</reference>
<evidence type="ECO:0000256" key="15">
    <source>
        <dbReference type="SAM" id="Phobius"/>
    </source>
</evidence>
<gene>
    <name evidence="18" type="ORF">NSA47_15050</name>
</gene>
<feature type="transmembrane region" description="Helical" evidence="15">
    <location>
        <begin position="338"/>
        <end position="357"/>
    </location>
</feature>
<evidence type="ECO:0000256" key="14">
    <source>
        <dbReference type="PROSITE-ProRule" id="PRU00169"/>
    </source>
</evidence>
<evidence type="ECO:0000256" key="2">
    <source>
        <dbReference type="ARBA" id="ARBA00004236"/>
    </source>
</evidence>
<feature type="transmembrane region" description="Helical" evidence="15">
    <location>
        <begin position="243"/>
        <end position="259"/>
    </location>
</feature>
<dbReference type="SMART" id="SM00388">
    <property type="entry name" value="HisKA"/>
    <property type="match status" value="1"/>
</dbReference>
<keyword evidence="15" id="KW-1133">Transmembrane helix</keyword>
<keyword evidence="9" id="KW-0418">Kinase</keyword>
<feature type="transmembrane region" description="Helical" evidence="15">
    <location>
        <begin position="279"/>
        <end position="296"/>
    </location>
</feature>
<dbReference type="Gene3D" id="3.30.565.10">
    <property type="entry name" value="Histidine kinase-like ATPase, C-terminal domain"/>
    <property type="match status" value="2"/>
</dbReference>
<dbReference type="PANTHER" id="PTHR43547:SF2">
    <property type="entry name" value="HYBRID SIGNAL TRANSDUCTION HISTIDINE KINASE C"/>
    <property type="match status" value="1"/>
</dbReference>
<keyword evidence="19" id="KW-1185">Reference proteome</keyword>
<evidence type="ECO:0000313" key="18">
    <source>
        <dbReference type="EMBL" id="MCR1900280.1"/>
    </source>
</evidence>
<evidence type="ECO:0000256" key="9">
    <source>
        <dbReference type="ARBA" id="ARBA00022777"/>
    </source>
</evidence>
<evidence type="ECO:0000259" key="16">
    <source>
        <dbReference type="PROSITE" id="PS50109"/>
    </source>
</evidence>
<dbReference type="Gene3D" id="1.10.287.130">
    <property type="match status" value="1"/>
</dbReference>
<dbReference type="InterPro" id="IPR005467">
    <property type="entry name" value="His_kinase_dom"/>
</dbReference>
<dbReference type="InterPro" id="IPR004358">
    <property type="entry name" value="Sig_transdc_His_kin-like_C"/>
</dbReference>
<proteinExistence type="predicted"/>
<dbReference type="SMART" id="SM00448">
    <property type="entry name" value="REC"/>
    <property type="match status" value="1"/>
</dbReference>
<dbReference type="FunFam" id="3.30.565.10:FF:000023">
    <property type="entry name" value="PAS domain-containing sensor histidine kinase"/>
    <property type="match status" value="1"/>
</dbReference>
<dbReference type="CDD" id="cd00082">
    <property type="entry name" value="HisKA"/>
    <property type="match status" value="1"/>
</dbReference>
<feature type="modified residue" description="4-aspartylphosphate" evidence="14">
    <location>
        <position position="741"/>
    </location>
</feature>
<dbReference type="AlphaFoldDB" id="A0AAE3HGK8"/>
<dbReference type="InterPro" id="IPR003594">
    <property type="entry name" value="HATPase_dom"/>
</dbReference>
<evidence type="ECO:0000256" key="4">
    <source>
        <dbReference type="ARBA" id="ARBA00018672"/>
    </source>
</evidence>
<dbReference type="InterPro" id="IPR036097">
    <property type="entry name" value="HisK_dim/P_sf"/>
</dbReference>
<feature type="transmembrane region" description="Helical" evidence="15">
    <location>
        <begin position="211"/>
        <end position="231"/>
    </location>
</feature>
<dbReference type="SUPFAM" id="SSF52172">
    <property type="entry name" value="CheY-like"/>
    <property type="match status" value="1"/>
</dbReference>
<dbReference type="InterPro" id="IPR003661">
    <property type="entry name" value="HisK_dim/P_dom"/>
</dbReference>
<dbReference type="Pfam" id="PF00072">
    <property type="entry name" value="Response_reg"/>
    <property type="match status" value="1"/>
</dbReference>
<evidence type="ECO:0000256" key="13">
    <source>
        <dbReference type="ARBA" id="ARBA00024867"/>
    </source>
</evidence>
<comment type="caution">
    <text evidence="18">The sequence shown here is derived from an EMBL/GenBank/DDBJ whole genome shotgun (WGS) entry which is preliminary data.</text>
</comment>
<feature type="transmembrane region" description="Helical" evidence="15">
    <location>
        <begin position="12"/>
        <end position="32"/>
    </location>
</feature>
<evidence type="ECO:0000259" key="17">
    <source>
        <dbReference type="PROSITE" id="PS50110"/>
    </source>
</evidence>
<dbReference type="Proteomes" id="UP001205748">
    <property type="component" value="Unassembled WGS sequence"/>
</dbReference>
<dbReference type="InterPro" id="IPR011006">
    <property type="entry name" value="CheY-like_superfamily"/>
</dbReference>
<dbReference type="SMART" id="SM00387">
    <property type="entry name" value="HATPase_c"/>
    <property type="match status" value="2"/>
</dbReference>
<evidence type="ECO:0000256" key="11">
    <source>
        <dbReference type="ARBA" id="ARBA00023012"/>
    </source>
</evidence>
<dbReference type="PRINTS" id="PR00344">
    <property type="entry name" value="BCTRLSENSOR"/>
</dbReference>
<dbReference type="InterPro" id="IPR036890">
    <property type="entry name" value="HATPase_C_sf"/>
</dbReference>
<keyword evidence="11" id="KW-0902">Two-component regulatory system</keyword>
<keyword evidence="8" id="KW-0547">Nucleotide-binding</keyword>
<dbReference type="PROSITE" id="PS50110">
    <property type="entry name" value="RESPONSE_REGULATORY"/>
    <property type="match status" value="1"/>
</dbReference>
<feature type="domain" description="Response regulatory" evidence="17">
    <location>
        <begin position="692"/>
        <end position="808"/>
    </location>
</feature>
<evidence type="ECO:0000256" key="8">
    <source>
        <dbReference type="ARBA" id="ARBA00022741"/>
    </source>
</evidence>
<evidence type="ECO:0000256" key="7">
    <source>
        <dbReference type="ARBA" id="ARBA00022679"/>
    </source>
</evidence>
<organism evidence="18 19">
    <name type="scientific">Irregularibacter muris</name>
    <dbReference type="NCBI Taxonomy" id="1796619"/>
    <lineage>
        <taxon>Bacteria</taxon>
        <taxon>Bacillati</taxon>
        <taxon>Bacillota</taxon>
        <taxon>Clostridia</taxon>
        <taxon>Eubacteriales</taxon>
        <taxon>Eubacteriaceae</taxon>
        <taxon>Irregularibacter</taxon>
    </lineage>
</organism>
<keyword evidence="5" id="KW-1003">Cell membrane</keyword>
<comment type="catalytic activity">
    <reaction evidence="1">
        <text>ATP + protein L-histidine = ADP + protein N-phospho-L-histidine.</text>
        <dbReference type="EC" id="2.7.13.3"/>
    </reaction>
</comment>
<evidence type="ECO:0000313" key="19">
    <source>
        <dbReference type="Proteomes" id="UP001205748"/>
    </source>
</evidence>
<dbReference type="SUPFAM" id="SSF47384">
    <property type="entry name" value="Homodimeric domain of signal transducing histidine kinase"/>
    <property type="match status" value="1"/>
</dbReference>
<evidence type="ECO:0000256" key="5">
    <source>
        <dbReference type="ARBA" id="ARBA00022475"/>
    </source>
</evidence>
<dbReference type="EC" id="2.7.13.3" evidence="3"/>
<dbReference type="CDD" id="cd17574">
    <property type="entry name" value="REC_OmpR"/>
    <property type="match status" value="1"/>
</dbReference>
<evidence type="ECO:0000256" key="12">
    <source>
        <dbReference type="ARBA" id="ARBA00023136"/>
    </source>
</evidence>
<dbReference type="Gene3D" id="3.40.50.2300">
    <property type="match status" value="1"/>
</dbReference>
<dbReference type="InterPro" id="IPR010559">
    <property type="entry name" value="Sig_transdc_His_kin_internal"/>
</dbReference>
<dbReference type="Pfam" id="PF02518">
    <property type="entry name" value="HATPase_c"/>
    <property type="match status" value="2"/>
</dbReference>
<dbReference type="Pfam" id="PF07695">
    <property type="entry name" value="7TMR-DISM_7TM"/>
    <property type="match status" value="1"/>
</dbReference>
<dbReference type="Pfam" id="PF06580">
    <property type="entry name" value="His_kinase"/>
    <property type="match status" value="1"/>
</dbReference>
<evidence type="ECO:0000256" key="10">
    <source>
        <dbReference type="ARBA" id="ARBA00022840"/>
    </source>
</evidence>
<dbReference type="PROSITE" id="PS50109">
    <property type="entry name" value="HIS_KIN"/>
    <property type="match status" value="2"/>
</dbReference>
<dbReference type="EMBL" id="JANKAS010000025">
    <property type="protein sequence ID" value="MCR1900280.1"/>
    <property type="molecule type" value="Genomic_DNA"/>
</dbReference>
<keyword evidence="10 18" id="KW-0067">ATP-binding</keyword>
<dbReference type="InterPro" id="IPR001789">
    <property type="entry name" value="Sig_transdc_resp-reg_receiver"/>
</dbReference>
<dbReference type="RefSeq" id="WP_257533487.1">
    <property type="nucleotide sequence ID" value="NZ_JANKAS010000025.1"/>
</dbReference>
<keyword evidence="7" id="KW-0808">Transferase</keyword>
<feature type="domain" description="Histidine kinase" evidence="16">
    <location>
        <begin position="444"/>
        <end position="664"/>
    </location>
</feature>
<comment type="function">
    <text evidence="13">May play the central regulatory role in sporulation. It may be an element of the effector pathway responsible for the activation of sporulation genes in response to nutritional stress. Spo0A may act in concert with spo0H (a sigma factor) to control the expression of some genes that are critical to the sporulation process.</text>
</comment>
<evidence type="ECO:0000256" key="3">
    <source>
        <dbReference type="ARBA" id="ARBA00012438"/>
    </source>
</evidence>
<accession>A0AAE3HGK8</accession>
<dbReference type="SUPFAM" id="SSF55874">
    <property type="entry name" value="ATPase domain of HSP90 chaperone/DNA topoisomerase II/histidine kinase"/>
    <property type="match status" value="2"/>
</dbReference>
<keyword evidence="15" id="KW-0812">Transmembrane</keyword>
<dbReference type="GO" id="GO:0005886">
    <property type="term" value="C:plasma membrane"/>
    <property type="evidence" value="ECO:0007669"/>
    <property type="project" value="UniProtKB-SubCell"/>
</dbReference>
<keyword evidence="12 15" id="KW-0472">Membrane</keyword>